<dbReference type="GO" id="GO:0008615">
    <property type="term" value="P:pyridoxine biosynthetic process"/>
    <property type="evidence" value="ECO:0007669"/>
    <property type="project" value="UniProtKB-UniRule"/>
</dbReference>
<dbReference type="Gene3D" id="3.90.1150.10">
    <property type="entry name" value="Aspartate Aminotransferase, domain 1"/>
    <property type="match status" value="1"/>
</dbReference>
<dbReference type="EC" id="2.6.1.52" evidence="12"/>
<dbReference type="NCBIfam" id="NF003764">
    <property type="entry name" value="PRK05355.1"/>
    <property type="match status" value="1"/>
</dbReference>
<evidence type="ECO:0000313" key="15">
    <source>
        <dbReference type="EMBL" id="ADB19385.1"/>
    </source>
</evidence>
<evidence type="ECO:0000256" key="2">
    <source>
        <dbReference type="ARBA" id="ARBA00005099"/>
    </source>
</evidence>
<dbReference type="InterPro" id="IPR020578">
    <property type="entry name" value="Aminotrans_V_PyrdxlP_BS"/>
</dbReference>
<dbReference type="Proteomes" id="UP000001887">
    <property type="component" value="Chromosome"/>
</dbReference>
<dbReference type="AlphaFoldDB" id="D2R854"/>
<organism evidence="15 16">
    <name type="scientific">Pirellula staleyi (strain ATCC 27377 / DSM 6068 / ICPB 4128)</name>
    <name type="common">Pirella staleyi</name>
    <dbReference type="NCBI Taxonomy" id="530564"/>
    <lineage>
        <taxon>Bacteria</taxon>
        <taxon>Pseudomonadati</taxon>
        <taxon>Planctomycetota</taxon>
        <taxon>Planctomycetia</taxon>
        <taxon>Pirellulales</taxon>
        <taxon>Pirellulaceae</taxon>
        <taxon>Pirellula</taxon>
    </lineage>
</organism>
<evidence type="ECO:0000256" key="13">
    <source>
        <dbReference type="RuleBase" id="RU004505"/>
    </source>
</evidence>
<feature type="binding site" evidence="12">
    <location>
        <position position="48"/>
    </location>
    <ligand>
        <name>L-glutamate</name>
        <dbReference type="ChEBI" id="CHEBI:29985"/>
    </ligand>
</feature>
<feature type="binding site" evidence="12">
    <location>
        <position position="159"/>
    </location>
    <ligand>
        <name>pyridoxal 5'-phosphate</name>
        <dbReference type="ChEBI" id="CHEBI:597326"/>
    </ligand>
</feature>
<accession>D2R854</accession>
<feature type="binding site" evidence="12">
    <location>
        <begin position="243"/>
        <end position="244"/>
    </location>
    <ligand>
        <name>pyridoxal 5'-phosphate</name>
        <dbReference type="ChEBI" id="CHEBI:597326"/>
    </ligand>
</feature>
<keyword evidence="9 12" id="KW-0718">Serine biosynthesis</keyword>
<dbReference type="PROSITE" id="PS00595">
    <property type="entry name" value="AA_TRANSFER_CLASS_5"/>
    <property type="match status" value="1"/>
</dbReference>
<comment type="similarity">
    <text evidence="3 12">Belongs to the class-V pyridoxal-phosphate-dependent aminotransferase family. SerC subfamily.</text>
</comment>
<dbReference type="STRING" id="530564.Psta_4744"/>
<evidence type="ECO:0000256" key="9">
    <source>
        <dbReference type="ARBA" id="ARBA00023299"/>
    </source>
</evidence>
<dbReference type="GO" id="GO:0006564">
    <property type="term" value="P:L-serine biosynthetic process"/>
    <property type="evidence" value="ECO:0007669"/>
    <property type="project" value="UniProtKB-UniRule"/>
</dbReference>
<sequence>MSTTVAQERVYNFSPGPAVLPVSVLQQAQRDLMCLPGYGMSILEMSHRAPGFLDILAAAKHNLKELLRIPDNYKIIFLQGGSRLQFSMIPMNLLRGQSQPADYLITGSWSKMALDEAKREGLARVAWDGKSTNYDRLPTLADWQPNKDAPYTYLCSNETIQGVQFDTDFDLKSPVVADCSSDFLHRPLDVAKYGLIYACAQKNAGPAGVTAVIIREDLLARSQDNLPGYMNYTGHVKEDSLYNTPPTFAIYLMGLVLRWLKDDVGGLEKMHAFNQEKAKLLYDVIDGSGGYFKGHAQPANRSLMNVTFRLPSEDLEKKFCKEGEKRGLDGLKGHRSVGGVRASIYNAMPLEGVKQLAEFMKEFQQQNG</sequence>
<dbReference type="SUPFAM" id="SSF53383">
    <property type="entry name" value="PLP-dependent transferases"/>
    <property type="match status" value="1"/>
</dbReference>
<evidence type="ECO:0000256" key="11">
    <source>
        <dbReference type="ARBA" id="ARBA00049007"/>
    </source>
</evidence>
<comment type="cofactor">
    <cofactor evidence="12">
        <name>pyridoxal 5'-phosphate</name>
        <dbReference type="ChEBI" id="CHEBI:597326"/>
    </cofactor>
    <text evidence="12">Binds 1 pyridoxal phosphate per subunit.</text>
</comment>
<comment type="function">
    <text evidence="12">Catalyzes the reversible conversion of 3-phosphohydroxypyruvate to phosphoserine and of 3-hydroxy-2-oxo-4-phosphonooxybutanoate to phosphohydroxythreonine.</text>
</comment>
<feature type="domain" description="Aminotransferase class V" evidence="14">
    <location>
        <begin position="10"/>
        <end position="356"/>
    </location>
</feature>
<dbReference type="GO" id="GO:0004648">
    <property type="term" value="F:O-phospho-L-serine:2-oxoglutarate aminotransferase activity"/>
    <property type="evidence" value="ECO:0007669"/>
    <property type="project" value="UniProtKB-UniRule"/>
</dbReference>
<dbReference type="OrthoDB" id="9809412at2"/>
<dbReference type="PIRSF" id="PIRSF000525">
    <property type="entry name" value="SerC"/>
    <property type="match status" value="1"/>
</dbReference>
<comment type="subunit">
    <text evidence="12">Homodimer.</text>
</comment>
<dbReference type="GO" id="GO:0005737">
    <property type="term" value="C:cytoplasm"/>
    <property type="evidence" value="ECO:0007669"/>
    <property type="project" value="UniProtKB-SubCell"/>
</dbReference>
<comment type="pathway">
    <text evidence="1 12">Cofactor biosynthesis; pyridoxine 5'-phosphate biosynthesis; pyridoxine 5'-phosphate from D-erythrose 4-phosphate: step 3/5.</text>
</comment>
<comment type="subcellular location">
    <subcellularLocation>
        <location evidence="12">Cytoplasm</location>
    </subcellularLocation>
</comment>
<dbReference type="eggNOG" id="COG1932">
    <property type="taxonomic scope" value="Bacteria"/>
</dbReference>
<dbReference type="InterPro" id="IPR015422">
    <property type="entry name" value="PyrdxlP-dep_Trfase_small"/>
</dbReference>
<dbReference type="GO" id="GO:0030170">
    <property type="term" value="F:pyridoxal phosphate binding"/>
    <property type="evidence" value="ECO:0007669"/>
    <property type="project" value="UniProtKB-UniRule"/>
</dbReference>
<proteinExistence type="inferred from homology"/>
<feature type="modified residue" description="N6-(pyridoxal phosphate)lysine" evidence="12">
    <location>
        <position position="202"/>
    </location>
</feature>
<evidence type="ECO:0000256" key="4">
    <source>
        <dbReference type="ARBA" id="ARBA00022576"/>
    </source>
</evidence>
<comment type="catalytic activity">
    <reaction evidence="11 12 13">
        <text>O-phospho-L-serine + 2-oxoglutarate = 3-phosphooxypyruvate + L-glutamate</text>
        <dbReference type="Rhea" id="RHEA:14329"/>
        <dbReference type="ChEBI" id="CHEBI:16810"/>
        <dbReference type="ChEBI" id="CHEBI:18110"/>
        <dbReference type="ChEBI" id="CHEBI:29985"/>
        <dbReference type="ChEBI" id="CHEBI:57524"/>
        <dbReference type="EC" id="2.6.1.52"/>
    </reaction>
</comment>
<keyword evidence="16" id="KW-1185">Reference proteome</keyword>
<keyword evidence="8 12" id="KW-0664">Pyridoxine biosynthesis</keyword>
<dbReference type="NCBIfam" id="TIGR01364">
    <property type="entry name" value="serC_1"/>
    <property type="match status" value="1"/>
</dbReference>
<name>D2R854_PIRSD</name>
<evidence type="ECO:0000313" key="16">
    <source>
        <dbReference type="Proteomes" id="UP000001887"/>
    </source>
</evidence>
<dbReference type="InterPro" id="IPR015421">
    <property type="entry name" value="PyrdxlP-dep_Trfase_major"/>
</dbReference>
<evidence type="ECO:0000256" key="7">
    <source>
        <dbReference type="ARBA" id="ARBA00022898"/>
    </source>
</evidence>
<evidence type="ECO:0000256" key="12">
    <source>
        <dbReference type="HAMAP-Rule" id="MF_00160"/>
    </source>
</evidence>
<comment type="catalytic activity">
    <reaction evidence="10 12">
        <text>4-(phosphooxy)-L-threonine + 2-oxoglutarate = (R)-3-hydroxy-2-oxo-4-phosphooxybutanoate + L-glutamate</text>
        <dbReference type="Rhea" id="RHEA:16573"/>
        <dbReference type="ChEBI" id="CHEBI:16810"/>
        <dbReference type="ChEBI" id="CHEBI:29985"/>
        <dbReference type="ChEBI" id="CHEBI:58452"/>
        <dbReference type="ChEBI" id="CHEBI:58538"/>
        <dbReference type="EC" id="2.6.1.52"/>
    </reaction>
</comment>
<dbReference type="Pfam" id="PF00266">
    <property type="entry name" value="Aminotran_5"/>
    <property type="match status" value="1"/>
</dbReference>
<evidence type="ECO:0000256" key="5">
    <source>
        <dbReference type="ARBA" id="ARBA00022605"/>
    </source>
</evidence>
<evidence type="ECO:0000256" key="8">
    <source>
        <dbReference type="ARBA" id="ARBA00023096"/>
    </source>
</evidence>
<dbReference type="PANTHER" id="PTHR43247">
    <property type="entry name" value="PHOSPHOSERINE AMINOTRANSFERASE"/>
    <property type="match status" value="1"/>
</dbReference>
<keyword evidence="4 12" id="KW-0032">Aminotransferase</keyword>
<evidence type="ECO:0000256" key="6">
    <source>
        <dbReference type="ARBA" id="ARBA00022679"/>
    </source>
</evidence>
<comment type="caution">
    <text evidence="12">Lacks conserved residue(s) required for the propagation of feature annotation.</text>
</comment>
<dbReference type="HOGENOM" id="CLU_034866_0_2_0"/>
<keyword evidence="5 12" id="KW-0028">Amino-acid biosynthesis</keyword>
<protein>
    <recommendedName>
        <fullName evidence="12">Phosphoserine aminotransferase</fullName>
        <ecNumber evidence="12">2.6.1.52</ecNumber>
    </recommendedName>
    <alternativeName>
        <fullName evidence="12">Phosphohydroxythreonine aminotransferase</fullName>
        <shortName evidence="12">PSAT</shortName>
    </alternativeName>
</protein>
<dbReference type="KEGG" id="psl:Psta_4744"/>
<feature type="binding site" evidence="12">
    <location>
        <position position="178"/>
    </location>
    <ligand>
        <name>pyridoxal 5'-phosphate</name>
        <dbReference type="ChEBI" id="CHEBI:597326"/>
    </ligand>
</feature>
<keyword evidence="12" id="KW-0963">Cytoplasm</keyword>
<evidence type="ECO:0000256" key="3">
    <source>
        <dbReference type="ARBA" id="ARBA00006904"/>
    </source>
</evidence>
<evidence type="ECO:0000259" key="14">
    <source>
        <dbReference type="Pfam" id="PF00266"/>
    </source>
</evidence>
<dbReference type="PANTHER" id="PTHR43247:SF1">
    <property type="entry name" value="PHOSPHOSERINE AMINOTRANSFERASE"/>
    <property type="match status" value="1"/>
</dbReference>
<feature type="binding site" evidence="12">
    <location>
        <position position="109"/>
    </location>
    <ligand>
        <name>pyridoxal 5'-phosphate</name>
        <dbReference type="ChEBI" id="CHEBI:597326"/>
    </ligand>
</feature>
<evidence type="ECO:0000256" key="10">
    <source>
        <dbReference type="ARBA" id="ARBA00047630"/>
    </source>
</evidence>
<dbReference type="InterPro" id="IPR000192">
    <property type="entry name" value="Aminotrans_V_dom"/>
</dbReference>
<gene>
    <name evidence="12" type="primary">serC</name>
    <name evidence="15" type="ordered locus">Psta_4744</name>
</gene>
<dbReference type="EMBL" id="CP001848">
    <property type="protein sequence ID" value="ADB19385.1"/>
    <property type="molecule type" value="Genomic_DNA"/>
</dbReference>
<reference evidence="15 16" key="1">
    <citation type="journal article" date="2009" name="Stand. Genomic Sci.">
        <title>Complete genome sequence of Pirellula staleyi type strain (ATCC 27377).</title>
        <authorList>
            <person name="Clum A."/>
            <person name="Tindall B.J."/>
            <person name="Sikorski J."/>
            <person name="Ivanova N."/>
            <person name="Mavrommatis K."/>
            <person name="Lucas S."/>
            <person name="Glavina del Rio T."/>
            <person name="Nolan M."/>
            <person name="Chen F."/>
            <person name="Tice H."/>
            <person name="Pitluck S."/>
            <person name="Cheng J.F."/>
            <person name="Chertkov O."/>
            <person name="Brettin T."/>
            <person name="Han C."/>
            <person name="Detter J.C."/>
            <person name="Kuske C."/>
            <person name="Bruce D."/>
            <person name="Goodwin L."/>
            <person name="Ovchinikova G."/>
            <person name="Pati A."/>
            <person name="Mikhailova N."/>
            <person name="Chen A."/>
            <person name="Palaniappan K."/>
            <person name="Land M."/>
            <person name="Hauser L."/>
            <person name="Chang Y.J."/>
            <person name="Jeffries C.D."/>
            <person name="Chain P."/>
            <person name="Rohde M."/>
            <person name="Goker M."/>
            <person name="Bristow J."/>
            <person name="Eisen J.A."/>
            <person name="Markowitz V."/>
            <person name="Hugenholtz P."/>
            <person name="Kyrpides N.C."/>
            <person name="Klenk H.P."/>
            <person name="Lapidus A."/>
        </authorList>
    </citation>
    <scope>NUCLEOTIDE SEQUENCE [LARGE SCALE GENOMIC DNA]</scope>
    <source>
        <strain evidence="16">ATCC 27377 / DSM 6068 / ICPB 4128</strain>
    </source>
</reference>
<dbReference type="UniPathway" id="UPA00135">
    <property type="reaction ID" value="UER00197"/>
</dbReference>
<comment type="pathway">
    <text evidence="2 12 13">Amino-acid biosynthesis; L-serine biosynthesis; L-serine from 3-phospho-D-glycerate: step 2/3.</text>
</comment>
<dbReference type="FunFam" id="3.40.640.10:FF:000010">
    <property type="entry name" value="Phosphoserine aminotransferase"/>
    <property type="match status" value="1"/>
</dbReference>
<keyword evidence="6 12" id="KW-0808">Transferase</keyword>
<keyword evidence="7 12" id="KW-0663">Pyridoxal phosphate</keyword>
<dbReference type="FunFam" id="3.90.1150.10:FF:000006">
    <property type="entry name" value="Phosphoserine aminotransferase"/>
    <property type="match status" value="1"/>
</dbReference>
<dbReference type="HAMAP" id="MF_00160">
    <property type="entry name" value="SerC_aminotrans_5"/>
    <property type="match status" value="1"/>
</dbReference>
<dbReference type="InterPro" id="IPR022278">
    <property type="entry name" value="Pser_aminoTfrase"/>
</dbReference>
<dbReference type="Gene3D" id="3.40.640.10">
    <property type="entry name" value="Type I PLP-dependent aspartate aminotransferase-like (Major domain)"/>
    <property type="match status" value="1"/>
</dbReference>
<dbReference type="InterPro" id="IPR015424">
    <property type="entry name" value="PyrdxlP-dep_Trfase"/>
</dbReference>
<feature type="binding site" evidence="12">
    <location>
        <position position="201"/>
    </location>
    <ligand>
        <name>pyridoxal 5'-phosphate</name>
        <dbReference type="ChEBI" id="CHEBI:597326"/>
    </ligand>
</feature>
<evidence type="ECO:0000256" key="1">
    <source>
        <dbReference type="ARBA" id="ARBA00004915"/>
    </source>
</evidence>
<dbReference type="UniPathway" id="UPA00244">
    <property type="reaction ID" value="UER00311"/>
</dbReference>